<dbReference type="EMBL" id="SNXZ01000001">
    <property type="protein sequence ID" value="TDQ05047.1"/>
    <property type="molecule type" value="Genomic_DNA"/>
</dbReference>
<proteinExistence type="predicted"/>
<organism evidence="2 3">
    <name type="scientific">Labedaea rhizosphaerae</name>
    <dbReference type="NCBI Taxonomy" id="598644"/>
    <lineage>
        <taxon>Bacteria</taxon>
        <taxon>Bacillati</taxon>
        <taxon>Actinomycetota</taxon>
        <taxon>Actinomycetes</taxon>
        <taxon>Pseudonocardiales</taxon>
        <taxon>Pseudonocardiaceae</taxon>
        <taxon>Labedaea</taxon>
    </lineage>
</organism>
<feature type="transmembrane region" description="Helical" evidence="1">
    <location>
        <begin position="42"/>
        <end position="63"/>
    </location>
</feature>
<feature type="transmembrane region" description="Helical" evidence="1">
    <location>
        <begin position="105"/>
        <end position="125"/>
    </location>
</feature>
<keyword evidence="1" id="KW-0472">Membrane</keyword>
<dbReference type="Proteomes" id="UP000295444">
    <property type="component" value="Unassembled WGS sequence"/>
</dbReference>
<comment type="caution">
    <text evidence="2">The sequence shown here is derived from an EMBL/GenBank/DDBJ whole genome shotgun (WGS) entry which is preliminary data.</text>
</comment>
<feature type="transmembrane region" description="Helical" evidence="1">
    <location>
        <begin position="75"/>
        <end position="93"/>
    </location>
</feature>
<evidence type="ECO:0000256" key="1">
    <source>
        <dbReference type="SAM" id="Phobius"/>
    </source>
</evidence>
<dbReference type="AlphaFoldDB" id="A0A4R6SM42"/>
<sequence>MVAVALPVVLVVAAVIDQVGGRTLAEHATAMYAPHGEQPSSGLLYGLIYTVAVVGALLWLVVLRPARNHRRSAPVLAVVMTVLTAALALLLLVSAEYGSTIYPPLWGILALLPAVAGVVASASLFRRSRA</sequence>
<evidence type="ECO:0000313" key="2">
    <source>
        <dbReference type="EMBL" id="TDQ05047.1"/>
    </source>
</evidence>
<accession>A0A4R6SM42</accession>
<protein>
    <submittedName>
        <fullName evidence="2">Uncharacterized protein</fullName>
    </submittedName>
</protein>
<keyword evidence="1" id="KW-1133">Transmembrane helix</keyword>
<gene>
    <name evidence="2" type="ORF">EV186_1011011</name>
</gene>
<keyword evidence="1" id="KW-0812">Transmembrane</keyword>
<keyword evidence="3" id="KW-1185">Reference proteome</keyword>
<reference evidence="2 3" key="1">
    <citation type="submission" date="2019-03" db="EMBL/GenBank/DDBJ databases">
        <title>Genomic Encyclopedia of Type Strains, Phase IV (KMG-IV): sequencing the most valuable type-strain genomes for metagenomic binning, comparative biology and taxonomic classification.</title>
        <authorList>
            <person name="Goeker M."/>
        </authorList>
    </citation>
    <scope>NUCLEOTIDE SEQUENCE [LARGE SCALE GENOMIC DNA]</scope>
    <source>
        <strain evidence="2 3">DSM 45361</strain>
    </source>
</reference>
<name>A0A4R6SM42_LABRH</name>
<evidence type="ECO:0000313" key="3">
    <source>
        <dbReference type="Proteomes" id="UP000295444"/>
    </source>
</evidence>